<dbReference type="Pfam" id="PF17678">
    <property type="entry name" value="Glyco_hydro_92N"/>
    <property type="match status" value="1"/>
</dbReference>
<dbReference type="Gene3D" id="1.20.1610.10">
    <property type="entry name" value="alpha-1,2-mannosidases domains"/>
    <property type="match status" value="1"/>
</dbReference>
<feature type="domain" description="Glycosyl hydrolase family 92" evidence="6">
    <location>
        <begin position="223"/>
        <end position="711"/>
    </location>
</feature>
<dbReference type="RefSeq" id="WP_386099483.1">
    <property type="nucleotide sequence ID" value="NZ_JBHUOZ010000003.1"/>
</dbReference>
<keyword evidence="5" id="KW-0732">Signal</keyword>
<evidence type="ECO:0000256" key="4">
    <source>
        <dbReference type="SAM" id="MobiDB-lite"/>
    </source>
</evidence>
<protein>
    <submittedName>
        <fullName evidence="8">GH92 family glycosyl hydrolase</fullName>
    </submittedName>
</protein>
<evidence type="ECO:0000313" key="9">
    <source>
        <dbReference type="Proteomes" id="UP001597511"/>
    </source>
</evidence>
<evidence type="ECO:0000259" key="6">
    <source>
        <dbReference type="Pfam" id="PF07971"/>
    </source>
</evidence>
<dbReference type="InterPro" id="IPR008928">
    <property type="entry name" value="6-hairpin_glycosidase_sf"/>
</dbReference>
<dbReference type="InterPro" id="IPR014718">
    <property type="entry name" value="GH-type_carb-bd"/>
</dbReference>
<organism evidence="8 9">
    <name type="scientific">Terrimonas rubra</name>
    <dbReference type="NCBI Taxonomy" id="1035890"/>
    <lineage>
        <taxon>Bacteria</taxon>
        <taxon>Pseudomonadati</taxon>
        <taxon>Bacteroidota</taxon>
        <taxon>Chitinophagia</taxon>
        <taxon>Chitinophagales</taxon>
        <taxon>Chitinophagaceae</taxon>
        <taxon>Terrimonas</taxon>
    </lineage>
</organism>
<sequence>MKKMLFALLLVSSQIIAQQSSPLSLVDPTIGGVGVLLEPIRPTVHLPNAMLRMYPMKRDQIDDQIAYFPLNVPSHRLNWVFGFLPVSGPVTAGSWKQKLTIENEQTTPYYYKVSSEDAAHDVEFTVAERSGYFRINFKNKEDQYLRFGTLNGNGSIEVTGKRMITGTENFFGMKAYFYAETDVDILSVEKGEQGNNKLILAKIGTGTKKVGMRYGVSYISIEQAKHNLQQEIKNWDFAVLKNAAVKVWEKALSKIQVKGGSPAQQRVFYTSLYRSYERMVNINEYGKYYSAYDHAVHTSDAPFYVDNWLWDTYIALEPLHMILDPAKEAEKIRSYITMYEQTGWMPSFSTVFGDWPAMTGNNAAIWMADAWYKGIRDFDIKKAYAGMRKGSLESTLLPWNNGPATSLDSFYNKHGYMPGLRPGEKETEPRVDTGWEKRQAVSVTIDNSYSDWCIAILAAAAGRPEDRDLFLKRAKYYENVFRKEKGIVWPKDKEGNWIEPYDPSLSGREYFTEINAYNFNWSAKHDFKGLFDLMGGKQATEAKLDQLYREDLGLPRYKFWRIQPDATGLVGQFVMGNEPSLHIPYLYNYVGAPWKTQKRIRMLLDTWFTDNLFGMPGDEDGGGMSAFVVFSMMGFFPVTPGIPLYTIGSPVFNHISMALPNGKQFKITAINNSPTHKYIQSAVLNGKPLTKTWFTHKELMNGGELKLTMGPTPNRLWGAGPDDAPPSALDYRP</sequence>
<evidence type="ECO:0000256" key="3">
    <source>
        <dbReference type="ARBA" id="ARBA00022837"/>
    </source>
</evidence>
<dbReference type="InterPro" id="IPR041371">
    <property type="entry name" value="GH92_N"/>
</dbReference>
<reference evidence="9" key="1">
    <citation type="journal article" date="2019" name="Int. J. Syst. Evol. Microbiol.">
        <title>The Global Catalogue of Microorganisms (GCM) 10K type strain sequencing project: providing services to taxonomists for standard genome sequencing and annotation.</title>
        <authorList>
            <consortium name="The Broad Institute Genomics Platform"/>
            <consortium name="The Broad Institute Genome Sequencing Center for Infectious Disease"/>
            <person name="Wu L."/>
            <person name="Ma J."/>
        </authorList>
    </citation>
    <scope>NUCLEOTIDE SEQUENCE [LARGE SCALE GENOMIC DNA]</scope>
    <source>
        <strain evidence="9">KCTC 23299</strain>
    </source>
</reference>
<dbReference type="NCBIfam" id="TIGR01180">
    <property type="entry name" value="aman2_put"/>
    <property type="match status" value="1"/>
</dbReference>
<dbReference type="Gene3D" id="1.20.1050.60">
    <property type="entry name" value="alpha-1,2-mannosidase"/>
    <property type="match status" value="1"/>
</dbReference>
<comment type="caution">
    <text evidence="8">The sequence shown here is derived from an EMBL/GenBank/DDBJ whole genome shotgun (WGS) entry which is preliminary data.</text>
</comment>
<comment type="cofactor">
    <cofactor evidence="1">
        <name>Ca(2+)</name>
        <dbReference type="ChEBI" id="CHEBI:29108"/>
    </cofactor>
</comment>
<keyword evidence="8" id="KW-0378">Hydrolase</keyword>
<evidence type="ECO:0000313" key="8">
    <source>
        <dbReference type="EMBL" id="MFD2920675.1"/>
    </source>
</evidence>
<dbReference type="GO" id="GO:0016787">
    <property type="term" value="F:hydrolase activity"/>
    <property type="evidence" value="ECO:0007669"/>
    <property type="project" value="UniProtKB-KW"/>
</dbReference>
<accession>A0ABW6A8C8</accession>
<comment type="subunit">
    <text evidence="2">Monomer.</text>
</comment>
<dbReference type="Pfam" id="PF07971">
    <property type="entry name" value="Glyco_hydro_92"/>
    <property type="match status" value="1"/>
</dbReference>
<dbReference type="PANTHER" id="PTHR12143:SF43">
    <property type="entry name" value="PUTATIVE-RELATED"/>
    <property type="match status" value="1"/>
</dbReference>
<dbReference type="EMBL" id="JBHUOZ010000003">
    <property type="protein sequence ID" value="MFD2920675.1"/>
    <property type="molecule type" value="Genomic_DNA"/>
</dbReference>
<gene>
    <name evidence="8" type="ORF">ACFS6H_13205</name>
</gene>
<feature type="region of interest" description="Disordered" evidence="4">
    <location>
        <begin position="714"/>
        <end position="733"/>
    </location>
</feature>
<dbReference type="Proteomes" id="UP001597511">
    <property type="component" value="Unassembled WGS sequence"/>
</dbReference>
<dbReference type="Gene3D" id="2.70.98.10">
    <property type="match status" value="1"/>
</dbReference>
<dbReference type="Gene3D" id="3.30.2080.10">
    <property type="entry name" value="GH92 mannosidase domain"/>
    <property type="match status" value="1"/>
</dbReference>
<name>A0ABW6A8C8_9BACT</name>
<dbReference type="PANTHER" id="PTHR12143">
    <property type="entry name" value="PEPTIDE N-GLYCANASE PNGASE -RELATED"/>
    <property type="match status" value="1"/>
</dbReference>
<feature type="chain" id="PRO_5045773207" evidence="5">
    <location>
        <begin position="18"/>
        <end position="733"/>
    </location>
</feature>
<keyword evidence="3" id="KW-0106">Calcium</keyword>
<dbReference type="InterPro" id="IPR050883">
    <property type="entry name" value="PNGase"/>
</dbReference>
<dbReference type="InterPro" id="IPR005887">
    <property type="entry name" value="GH92_a_mannosidase_put"/>
</dbReference>
<feature type="domain" description="Glycosyl hydrolase family 92 N-terminal" evidence="7">
    <location>
        <begin position="25"/>
        <end position="193"/>
    </location>
</feature>
<evidence type="ECO:0000256" key="2">
    <source>
        <dbReference type="ARBA" id="ARBA00011245"/>
    </source>
</evidence>
<dbReference type="SUPFAM" id="SSF48208">
    <property type="entry name" value="Six-hairpin glycosidases"/>
    <property type="match status" value="1"/>
</dbReference>
<evidence type="ECO:0000256" key="5">
    <source>
        <dbReference type="SAM" id="SignalP"/>
    </source>
</evidence>
<proteinExistence type="predicted"/>
<feature type="signal peptide" evidence="5">
    <location>
        <begin position="1"/>
        <end position="17"/>
    </location>
</feature>
<evidence type="ECO:0000256" key="1">
    <source>
        <dbReference type="ARBA" id="ARBA00001913"/>
    </source>
</evidence>
<evidence type="ECO:0000259" key="7">
    <source>
        <dbReference type="Pfam" id="PF17678"/>
    </source>
</evidence>
<keyword evidence="9" id="KW-1185">Reference proteome</keyword>
<dbReference type="InterPro" id="IPR012939">
    <property type="entry name" value="Glyco_hydro_92"/>
</dbReference>